<name>A0ABQ8KSN3_9APHY</name>
<comment type="caution">
    <text evidence="2">The sequence shown here is derived from an EMBL/GenBank/DDBJ whole genome shotgun (WGS) entry which is preliminary data.</text>
</comment>
<dbReference type="Pfam" id="PF01636">
    <property type="entry name" value="APH"/>
    <property type="match status" value="1"/>
</dbReference>
<protein>
    <submittedName>
        <fullName evidence="2">Kinase-like protein</fullName>
    </submittedName>
</protein>
<proteinExistence type="predicted"/>
<dbReference type="GeneID" id="71998710"/>
<dbReference type="PANTHER" id="PTHR21310">
    <property type="entry name" value="AMINOGLYCOSIDE PHOSPHOTRANSFERASE-RELATED-RELATED"/>
    <property type="match status" value="1"/>
</dbReference>
<evidence type="ECO:0000313" key="2">
    <source>
        <dbReference type="EMBL" id="KAH9841779.1"/>
    </source>
</evidence>
<feature type="domain" description="Aminoglycoside phosphotransferase" evidence="1">
    <location>
        <begin position="68"/>
        <end position="298"/>
    </location>
</feature>
<keyword evidence="3" id="KW-1185">Reference proteome</keyword>
<evidence type="ECO:0000313" key="3">
    <source>
        <dbReference type="Proteomes" id="UP000814176"/>
    </source>
</evidence>
<gene>
    <name evidence="2" type="ORF">C8Q71DRAFT_348037</name>
</gene>
<accession>A0ABQ8KSN3</accession>
<dbReference type="EMBL" id="JADCUA010000003">
    <property type="protein sequence ID" value="KAH9841779.1"/>
    <property type="molecule type" value="Genomic_DNA"/>
</dbReference>
<reference evidence="2 3" key="1">
    <citation type="journal article" date="2021" name="Environ. Microbiol.">
        <title>Gene family expansions and transcriptome signatures uncover fungal adaptations to wood decay.</title>
        <authorList>
            <person name="Hage H."/>
            <person name="Miyauchi S."/>
            <person name="Viragh M."/>
            <person name="Drula E."/>
            <person name="Min B."/>
            <person name="Chaduli D."/>
            <person name="Navarro D."/>
            <person name="Favel A."/>
            <person name="Norest M."/>
            <person name="Lesage-Meessen L."/>
            <person name="Balint B."/>
            <person name="Merenyi Z."/>
            <person name="de Eugenio L."/>
            <person name="Morin E."/>
            <person name="Martinez A.T."/>
            <person name="Baldrian P."/>
            <person name="Stursova M."/>
            <person name="Martinez M.J."/>
            <person name="Novotny C."/>
            <person name="Magnuson J.K."/>
            <person name="Spatafora J.W."/>
            <person name="Maurice S."/>
            <person name="Pangilinan J."/>
            <person name="Andreopoulos W."/>
            <person name="LaButti K."/>
            <person name="Hundley H."/>
            <person name="Na H."/>
            <person name="Kuo A."/>
            <person name="Barry K."/>
            <person name="Lipzen A."/>
            <person name="Henrissat B."/>
            <person name="Riley R."/>
            <person name="Ahrendt S."/>
            <person name="Nagy L.G."/>
            <person name="Grigoriev I.V."/>
            <person name="Martin F."/>
            <person name="Rosso M.N."/>
        </authorList>
    </citation>
    <scope>NUCLEOTIDE SEQUENCE [LARGE SCALE GENOMIC DNA]</scope>
    <source>
        <strain evidence="2 3">CIRM-BRFM 1785</strain>
    </source>
</reference>
<dbReference type="InterPro" id="IPR002575">
    <property type="entry name" value="Aminoglycoside_PTrfase"/>
</dbReference>
<evidence type="ECO:0000259" key="1">
    <source>
        <dbReference type="Pfam" id="PF01636"/>
    </source>
</evidence>
<dbReference type="SUPFAM" id="SSF56112">
    <property type="entry name" value="Protein kinase-like (PK-like)"/>
    <property type="match status" value="1"/>
</dbReference>
<dbReference type="Gene3D" id="3.90.1200.10">
    <property type="match status" value="1"/>
</dbReference>
<organism evidence="2 3">
    <name type="scientific">Rhodofomes roseus</name>
    <dbReference type="NCBI Taxonomy" id="34475"/>
    <lineage>
        <taxon>Eukaryota</taxon>
        <taxon>Fungi</taxon>
        <taxon>Dikarya</taxon>
        <taxon>Basidiomycota</taxon>
        <taxon>Agaricomycotina</taxon>
        <taxon>Agaricomycetes</taxon>
        <taxon>Polyporales</taxon>
        <taxon>Rhodofomes</taxon>
    </lineage>
</organism>
<dbReference type="Proteomes" id="UP000814176">
    <property type="component" value="Unassembled WGS sequence"/>
</dbReference>
<dbReference type="PANTHER" id="PTHR21310:SF58">
    <property type="entry name" value="AMINOGLYCOSIDE PHOSPHOTRANSFERASE DOMAIN-CONTAINING PROTEIN"/>
    <property type="match status" value="1"/>
</dbReference>
<dbReference type="RefSeq" id="XP_047783078.1">
    <property type="nucleotide sequence ID" value="XM_047917978.1"/>
</dbReference>
<dbReference type="InterPro" id="IPR051678">
    <property type="entry name" value="AGP_Transferase"/>
</dbReference>
<sequence>MDVAWTRILARLARAATYILRFNLPWTLWRLLPSSLRLSCYRRLQRCGHREPFSSITQLPFNLVLKEKREDPRIEVDNTRFVSTHTSIPVPQILDVILLSTAETEKGGVILMSKIEGESLWEWVIPRIRHAPEAAALIAQLEACMESNDLEPIMGIAAELEKMPRPTVDMSDDDLLVKDLRRAMNELRDLPPPSRAVSGLAGRPLLIGRAGEKYFAGPFADQDEFKEALFRKVSNIFRYRLPRLRRLAEPVFAKTHRICFTHADLHHDNILIKDGRLAAIIDWEHAGWYPEYWELTTMEALMVRTYSMNAFWDQVHPFGLGAYRDELKLEWVLSRSTGLMGVVGEDGDDYECPR</sequence>
<dbReference type="InterPro" id="IPR011009">
    <property type="entry name" value="Kinase-like_dom_sf"/>
</dbReference>